<comment type="subcellular location">
    <subcellularLocation>
        <location evidence="1">Membrane</location>
        <topology evidence="1">Multi-pass membrane protein</topology>
    </subcellularLocation>
</comment>
<evidence type="ECO:0000256" key="3">
    <source>
        <dbReference type="ARBA" id="ARBA00022989"/>
    </source>
</evidence>
<feature type="transmembrane region" description="Helical" evidence="7">
    <location>
        <begin position="254"/>
        <end position="273"/>
    </location>
</feature>
<feature type="region of interest" description="Disordered" evidence="6">
    <location>
        <begin position="289"/>
        <end position="313"/>
    </location>
</feature>
<feature type="transmembrane region" description="Helical" evidence="7">
    <location>
        <begin position="12"/>
        <end position="33"/>
    </location>
</feature>
<proteinExistence type="inferred from homology"/>
<keyword evidence="10" id="KW-1185">Reference proteome</keyword>
<feature type="transmembrane region" description="Helical" evidence="7">
    <location>
        <begin position="127"/>
        <end position="149"/>
    </location>
</feature>
<evidence type="ECO:0000313" key="10">
    <source>
        <dbReference type="Proteomes" id="UP000800039"/>
    </source>
</evidence>
<dbReference type="Pfam" id="PF20684">
    <property type="entry name" value="Fung_rhodopsin"/>
    <property type="match status" value="1"/>
</dbReference>
<feature type="transmembrane region" description="Helical" evidence="7">
    <location>
        <begin position="208"/>
        <end position="228"/>
    </location>
</feature>
<protein>
    <recommendedName>
        <fullName evidence="8">Rhodopsin domain-containing protein</fullName>
    </recommendedName>
</protein>
<evidence type="ECO:0000256" key="2">
    <source>
        <dbReference type="ARBA" id="ARBA00022692"/>
    </source>
</evidence>
<dbReference type="Proteomes" id="UP000800039">
    <property type="component" value="Unassembled WGS sequence"/>
</dbReference>
<dbReference type="AlphaFoldDB" id="A0A9P4L5Y1"/>
<gene>
    <name evidence="9" type="ORF">K460DRAFT_341038</name>
</gene>
<comment type="similarity">
    <text evidence="5">Belongs to the SAT4 family.</text>
</comment>
<dbReference type="InterPro" id="IPR049326">
    <property type="entry name" value="Rhodopsin_dom_fungi"/>
</dbReference>
<evidence type="ECO:0000256" key="7">
    <source>
        <dbReference type="SAM" id="Phobius"/>
    </source>
</evidence>
<keyword evidence="4 7" id="KW-0472">Membrane</keyword>
<feature type="transmembrane region" description="Helical" evidence="7">
    <location>
        <begin position="97"/>
        <end position="115"/>
    </location>
</feature>
<evidence type="ECO:0000259" key="8">
    <source>
        <dbReference type="Pfam" id="PF20684"/>
    </source>
</evidence>
<accession>A0A9P4L5Y1</accession>
<evidence type="ECO:0000256" key="4">
    <source>
        <dbReference type="ARBA" id="ARBA00023136"/>
    </source>
</evidence>
<keyword evidence="3 7" id="KW-1133">Transmembrane helix</keyword>
<keyword evidence="2 7" id="KW-0812">Transmembrane</keyword>
<evidence type="ECO:0000256" key="6">
    <source>
        <dbReference type="SAM" id="MobiDB-lite"/>
    </source>
</evidence>
<organism evidence="9 10">
    <name type="scientific">Cucurbitaria berberidis CBS 394.84</name>
    <dbReference type="NCBI Taxonomy" id="1168544"/>
    <lineage>
        <taxon>Eukaryota</taxon>
        <taxon>Fungi</taxon>
        <taxon>Dikarya</taxon>
        <taxon>Ascomycota</taxon>
        <taxon>Pezizomycotina</taxon>
        <taxon>Dothideomycetes</taxon>
        <taxon>Pleosporomycetidae</taxon>
        <taxon>Pleosporales</taxon>
        <taxon>Pleosporineae</taxon>
        <taxon>Cucurbitariaceae</taxon>
        <taxon>Cucurbitaria</taxon>
    </lineage>
</organism>
<feature type="domain" description="Rhodopsin" evidence="8">
    <location>
        <begin position="29"/>
        <end position="270"/>
    </location>
</feature>
<evidence type="ECO:0000256" key="1">
    <source>
        <dbReference type="ARBA" id="ARBA00004141"/>
    </source>
</evidence>
<evidence type="ECO:0000256" key="5">
    <source>
        <dbReference type="ARBA" id="ARBA00038359"/>
    </source>
</evidence>
<dbReference type="InterPro" id="IPR052337">
    <property type="entry name" value="SAT4-like"/>
</dbReference>
<dbReference type="PANTHER" id="PTHR33048">
    <property type="entry name" value="PTH11-LIKE INTEGRAL MEMBRANE PROTEIN (AFU_ORTHOLOGUE AFUA_5G11245)"/>
    <property type="match status" value="1"/>
</dbReference>
<dbReference type="PANTHER" id="PTHR33048:SF47">
    <property type="entry name" value="INTEGRAL MEMBRANE PROTEIN-RELATED"/>
    <property type="match status" value="1"/>
</dbReference>
<evidence type="ECO:0000313" key="9">
    <source>
        <dbReference type="EMBL" id="KAF1843185.1"/>
    </source>
</evidence>
<dbReference type="OrthoDB" id="10017208at2759"/>
<reference evidence="9" key="1">
    <citation type="submission" date="2020-01" db="EMBL/GenBank/DDBJ databases">
        <authorList>
            <consortium name="DOE Joint Genome Institute"/>
            <person name="Haridas S."/>
            <person name="Albert R."/>
            <person name="Binder M."/>
            <person name="Bloem J."/>
            <person name="Labutti K."/>
            <person name="Salamov A."/>
            <person name="Andreopoulos B."/>
            <person name="Baker S.E."/>
            <person name="Barry K."/>
            <person name="Bills G."/>
            <person name="Bluhm B.H."/>
            <person name="Cannon C."/>
            <person name="Castanera R."/>
            <person name="Culley D.E."/>
            <person name="Daum C."/>
            <person name="Ezra D."/>
            <person name="Gonzalez J.B."/>
            <person name="Henrissat B."/>
            <person name="Kuo A."/>
            <person name="Liang C."/>
            <person name="Lipzen A."/>
            <person name="Lutzoni F."/>
            <person name="Magnuson J."/>
            <person name="Mondo S."/>
            <person name="Nolan M."/>
            <person name="Ohm R."/>
            <person name="Pangilinan J."/>
            <person name="Park H.-J."/>
            <person name="Ramirez L."/>
            <person name="Alfaro M."/>
            <person name="Sun H."/>
            <person name="Tritt A."/>
            <person name="Yoshinaga Y."/>
            <person name="Zwiers L.-H."/>
            <person name="Turgeon B.G."/>
            <person name="Goodwin S.B."/>
            <person name="Spatafora J.W."/>
            <person name="Crous P.W."/>
            <person name="Grigoriev I.V."/>
        </authorList>
    </citation>
    <scope>NUCLEOTIDE SEQUENCE</scope>
    <source>
        <strain evidence="9">CBS 394.84</strain>
    </source>
</reference>
<name>A0A9P4L5Y1_9PLEO</name>
<dbReference type="RefSeq" id="XP_040785748.1">
    <property type="nucleotide sequence ID" value="XM_040931135.1"/>
</dbReference>
<feature type="transmembrane region" description="Helical" evidence="7">
    <location>
        <begin position="174"/>
        <end position="196"/>
    </location>
</feature>
<dbReference type="EMBL" id="ML976617">
    <property type="protein sequence ID" value="KAF1843185.1"/>
    <property type="molecule type" value="Genomic_DNA"/>
</dbReference>
<dbReference type="GeneID" id="63848387"/>
<dbReference type="GO" id="GO:0016020">
    <property type="term" value="C:membrane"/>
    <property type="evidence" value="ECO:0007669"/>
    <property type="project" value="UniProtKB-SubCell"/>
</dbReference>
<feature type="transmembrane region" description="Helical" evidence="7">
    <location>
        <begin position="45"/>
        <end position="64"/>
    </location>
</feature>
<sequence length="365" mass="40141">MAIPPNPVGRAVVIIAAVFTGVDLGFILLRLWARRLKHVSLDASDYLIIIAWSIALADMIRKIVAASWGVGTHFNDLVAVAGPSVIIPVNKITYTGFFLWLAIVTFTKLSILFLYRGIFRCVERFVLVVHIMMGVVVAYWLAFTMGTLFQCSPIAFNWDRTIPGGKCMVPKTGFLVSGSVNLVIDVILVVMPIPVVWKMQHVTKMKKIGIIGMFSLGLFICFLAAFRFKFVLATNPLDFNHDGEIAGIPGELELYLGIMGACLPLISPPLLAIRQKVTVGYSSIMGRKRSGYSEGGSDSDSIPKPDIKSEQPSWESMALKSWPDSATDSIVEVSPVNRVVADEANHHTIQCHSEWMVRSDARSAV</sequence>
<comment type="caution">
    <text evidence="9">The sequence shown here is derived from an EMBL/GenBank/DDBJ whole genome shotgun (WGS) entry which is preliminary data.</text>
</comment>